<dbReference type="NCBIfam" id="TIGR04025">
    <property type="entry name" value="PPOX_FMN_DR2398"/>
    <property type="match status" value="1"/>
</dbReference>
<keyword evidence="3" id="KW-1185">Reference proteome</keyword>
<dbReference type="STRING" id="1185766.SAMN05216224_101148"/>
<dbReference type="RefSeq" id="WP_038061692.1">
    <property type="nucleotide sequence ID" value="NZ_FOVB01000001.1"/>
</dbReference>
<evidence type="ECO:0000259" key="1">
    <source>
        <dbReference type="Pfam" id="PF01243"/>
    </source>
</evidence>
<dbReference type="InterPro" id="IPR012349">
    <property type="entry name" value="Split_barrel_FMN-bd"/>
</dbReference>
<proteinExistence type="predicted"/>
<dbReference type="OrthoDB" id="9790331at2"/>
<dbReference type="AlphaFoldDB" id="A0A074THU9"/>
<dbReference type="Proteomes" id="UP000027725">
    <property type="component" value="Unassembled WGS sequence"/>
</dbReference>
<name>A0A074THU9_9RHOB</name>
<dbReference type="PANTHER" id="PTHR42815">
    <property type="entry name" value="FAD-BINDING, PUTATIVE (AFU_ORTHOLOGUE AFUA_6G07600)-RELATED"/>
    <property type="match status" value="1"/>
</dbReference>
<dbReference type="InterPro" id="IPR011576">
    <property type="entry name" value="Pyridox_Oxase_N"/>
</dbReference>
<evidence type="ECO:0000313" key="3">
    <source>
        <dbReference type="Proteomes" id="UP000027725"/>
    </source>
</evidence>
<organism evidence="2 3">
    <name type="scientific">Thioclava dalianensis</name>
    <dbReference type="NCBI Taxonomy" id="1185766"/>
    <lineage>
        <taxon>Bacteria</taxon>
        <taxon>Pseudomonadati</taxon>
        <taxon>Pseudomonadota</taxon>
        <taxon>Alphaproteobacteria</taxon>
        <taxon>Rhodobacterales</taxon>
        <taxon>Paracoccaceae</taxon>
        <taxon>Thioclava</taxon>
    </lineage>
</organism>
<comment type="caution">
    <text evidence="2">The sequence shown here is derived from an EMBL/GenBank/DDBJ whole genome shotgun (WGS) entry which is preliminary data.</text>
</comment>
<evidence type="ECO:0000313" key="2">
    <source>
        <dbReference type="EMBL" id="KEP71246.1"/>
    </source>
</evidence>
<dbReference type="EMBL" id="JHEH01000002">
    <property type="protein sequence ID" value="KEP71246.1"/>
    <property type="molecule type" value="Genomic_DNA"/>
</dbReference>
<reference evidence="2 3" key="1">
    <citation type="submission" date="2014-03" db="EMBL/GenBank/DDBJ databases">
        <title>The draft genome sequence of Thioclava dalianensis DLFJ1-1.</title>
        <authorList>
            <person name="Lai Q."/>
            <person name="Shao Z."/>
        </authorList>
    </citation>
    <scope>NUCLEOTIDE SEQUENCE [LARGE SCALE GENOMIC DNA]</scope>
    <source>
        <strain evidence="2 3">DLFJ1-1</strain>
    </source>
</reference>
<dbReference type="PANTHER" id="PTHR42815:SF2">
    <property type="entry name" value="FAD-BINDING, PUTATIVE (AFU_ORTHOLOGUE AFUA_6G07600)-RELATED"/>
    <property type="match status" value="1"/>
</dbReference>
<accession>A0A074THU9</accession>
<dbReference type="Gene3D" id="2.30.110.10">
    <property type="entry name" value="Electron Transport, Fmn-binding Protein, Chain A"/>
    <property type="match status" value="1"/>
</dbReference>
<dbReference type="Pfam" id="PF01243">
    <property type="entry name" value="PNPOx_N"/>
    <property type="match status" value="1"/>
</dbReference>
<gene>
    <name evidence="2" type="ORF">DL1_06510</name>
</gene>
<feature type="domain" description="Pyridoxamine 5'-phosphate oxidase N-terminal" evidence="1">
    <location>
        <begin position="29"/>
        <end position="149"/>
    </location>
</feature>
<dbReference type="SUPFAM" id="SSF50475">
    <property type="entry name" value="FMN-binding split barrel"/>
    <property type="match status" value="1"/>
</dbReference>
<dbReference type="InterPro" id="IPR024029">
    <property type="entry name" value="Pyridox_Oxase_FMN-dep"/>
</dbReference>
<dbReference type="eggNOG" id="COG3576">
    <property type="taxonomic scope" value="Bacteria"/>
</dbReference>
<sequence>MTRVETLEALEALYGTPSEAARIKVTPRLTEAYRAWVARSRLCILSTVGPEGTDASPRGDDGPVVRIVDDRTLWLPDWKGNNRIDSLRNIVRDPRVSLMFVIAGSTTVIRVNGRAVISADPDVLGGFERQGKQPRSVVVIEIAEVYSQCARALMRAGIWREGDQSQGLPSVGDMLREISDGTFDGTAYDRDWPGRAAKTMW</sequence>
<protein>
    <submittedName>
        <fullName evidence="2">Pyridoxamine 5'-phosphate oxidase</fullName>
    </submittedName>
</protein>